<dbReference type="EMBL" id="AOMB01000040">
    <property type="protein sequence ID" value="EMA36690.1"/>
    <property type="molecule type" value="Genomic_DNA"/>
</dbReference>
<dbReference type="AlphaFoldDB" id="M0LX57"/>
<reference evidence="1 2" key="1">
    <citation type="journal article" date="2014" name="PLoS Genet.">
        <title>Phylogenetically driven sequencing of extremely halophilic archaea reveals strategies for static and dynamic osmo-response.</title>
        <authorList>
            <person name="Becker E.A."/>
            <person name="Seitzer P.M."/>
            <person name="Tritt A."/>
            <person name="Larsen D."/>
            <person name="Krusor M."/>
            <person name="Yao A.I."/>
            <person name="Wu D."/>
            <person name="Madern D."/>
            <person name="Eisen J.A."/>
            <person name="Darling A.E."/>
            <person name="Facciotti M.T."/>
        </authorList>
    </citation>
    <scope>NUCLEOTIDE SEQUENCE [LARGE SCALE GENOMIC DNA]</scope>
    <source>
        <strain evidence="1 2">100A6</strain>
    </source>
</reference>
<name>M0LX57_9EURY</name>
<accession>M0LX57</accession>
<protein>
    <submittedName>
        <fullName evidence="1">Uncharacterized protein</fullName>
    </submittedName>
</protein>
<organism evidence="1 2">
    <name type="scientific">Halococcus hamelinensis 100A6</name>
    <dbReference type="NCBI Taxonomy" id="1132509"/>
    <lineage>
        <taxon>Archaea</taxon>
        <taxon>Methanobacteriati</taxon>
        <taxon>Methanobacteriota</taxon>
        <taxon>Stenosarchaea group</taxon>
        <taxon>Halobacteria</taxon>
        <taxon>Halobacteriales</taxon>
        <taxon>Halococcaceae</taxon>
        <taxon>Halococcus</taxon>
    </lineage>
</organism>
<proteinExistence type="predicted"/>
<keyword evidence="2" id="KW-1185">Reference proteome</keyword>
<dbReference type="OrthoDB" id="376039at2157"/>
<dbReference type="Pfam" id="PF24335">
    <property type="entry name" value="DUF7503"/>
    <property type="match status" value="1"/>
</dbReference>
<evidence type="ECO:0000313" key="1">
    <source>
        <dbReference type="EMBL" id="EMA36690.1"/>
    </source>
</evidence>
<evidence type="ECO:0000313" key="2">
    <source>
        <dbReference type="Proteomes" id="UP000011566"/>
    </source>
</evidence>
<dbReference type="InterPro" id="IPR055926">
    <property type="entry name" value="DUF7503"/>
</dbReference>
<dbReference type="PATRIC" id="fig|1132509.6.peg.3231"/>
<dbReference type="Proteomes" id="UP000011566">
    <property type="component" value="Unassembled WGS sequence"/>
</dbReference>
<dbReference type="RefSeq" id="WP_007694880.1">
    <property type="nucleotide sequence ID" value="NZ_AJRK01000442.1"/>
</dbReference>
<sequence length="45" mass="4706">MSDTNELRTYLQNHPKTLAALFGLMTLLSQVGSAAAAHSSAYAGP</sequence>
<gene>
    <name evidence="1" type="ORF">C447_13824</name>
</gene>
<comment type="caution">
    <text evidence="1">The sequence shown here is derived from an EMBL/GenBank/DDBJ whole genome shotgun (WGS) entry which is preliminary data.</text>
</comment>